<name>A0ACC6CAR8_9BURK</name>
<proteinExistence type="predicted"/>
<accession>A0ACC6CAR8</accession>
<comment type="caution">
    <text evidence="1">The sequence shown here is derived from an EMBL/GenBank/DDBJ whole genome shotgun (WGS) entry which is preliminary data.</text>
</comment>
<reference evidence="1" key="1">
    <citation type="submission" date="2022-08" db="EMBL/GenBank/DDBJ databases">
        <title>Genome sequencing of Pelomonas sp. UHG3.</title>
        <authorList>
            <person name="So Y."/>
        </authorList>
    </citation>
    <scope>NUCLEOTIDE SEQUENCE</scope>
    <source>
        <strain evidence="1">UHG3</strain>
    </source>
</reference>
<sequence>MSRLCGAPAGMAFAATSAGIAVSWAKPVVGTSNLVITLRNNLGQTSTGTVKVTVTAS</sequence>
<protein>
    <submittedName>
        <fullName evidence="1">Uncharacterized protein</fullName>
    </submittedName>
</protein>
<organism evidence="1 2">
    <name type="scientific">Roseateles hydrophilus</name>
    <dbReference type="NCBI Taxonomy" id="2975054"/>
    <lineage>
        <taxon>Bacteria</taxon>
        <taxon>Pseudomonadati</taxon>
        <taxon>Pseudomonadota</taxon>
        <taxon>Betaproteobacteria</taxon>
        <taxon>Burkholderiales</taxon>
        <taxon>Sphaerotilaceae</taxon>
        <taxon>Roseateles</taxon>
    </lineage>
</organism>
<evidence type="ECO:0000313" key="1">
    <source>
        <dbReference type="EMBL" id="MCY4745389.1"/>
    </source>
</evidence>
<dbReference type="EMBL" id="JAPPUY010000002">
    <property type="protein sequence ID" value="MCY4745389.1"/>
    <property type="molecule type" value="Genomic_DNA"/>
</dbReference>
<gene>
    <name evidence="1" type="ORF">NYO99_10445</name>
</gene>
<keyword evidence="2" id="KW-1185">Reference proteome</keyword>
<dbReference type="Proteomes" id="UP001076464">
    <property type="component" value="Unassembled WGS sequence"/>
</dbReference>
<evidence type="ECO:0000313" key="2">
    <source>
        <dbReference type="Proteomes" id="UP001076464"/>
    </source>
</evidence>